<dbReference type="EMBL" id="SORL01000007">
    <property type="protein sequence ID" value="TDY64100.1"/>
    <property type="molecule type" value="Genomic_DNA"/>
</dbReference>
<dbReference type="GO" id="GO:0004065">
    <property type="term" value="F:arylsulfatase activity"/>
    <property type="evidence" value="ECO:0007669"/>
    <property type="project" value="TreeGrafter"/>
</dbReference>
<dbReference type="Proteomes" id="UP000294824">
    <property type="component" value="Unassembled WGS sequence"/>
</dbReference>
<reference evidence="5 6" key="1">
    <citation type="submission" date="2019-03" db="EMBL/GenBank/DDBJ databases">
        <title>Genomic Encyclopedia of Type Strains, Phase III (KMG-III): the genomes of soil and plant-associated and newly described type strains.</title>
        <authorList>
            <person name="Whitman W."/>
        </authorList>
    </citation>
    <scope>NUCLEOTIDE SEQUENCE [LARGE SCALE GENOMIC DNA]</scope>
    <source>
        <strain evidence="5 6">CECT 8301</strain>
    </source>
</reference>
<dbReference type="Gene3D" id="3.40.720.10">
    <property type="entry name" value="Alkaline Phosphatase, subunit A"/>
    <property type="match status" value="1"/>
</dbReference>
<keyword evidence="3" id="KW-0732">Signal</keyword>
<dbReference type="PANTHER" id="PTHR42693:SF53">
    <property type="entry name" value="ENDO-4-O-SULFATASE"/>
    <property type="match status" value="1"/>
</dbReference>
<sequence length="635" mass="72189">MKLLSFFLISTMFLNAQHQDTMKQATKPNILWIVSEDHGPHMGAYGDTFATTPNIDKFAKKGMCFNYAWSSAPVCAPARTTLWSGISGPSSGGEHMRSMSPYPTEKNMFPKYLRDIGYYCSGNGKEDYNLSTPKGVWDESSNRAHYNKRKPGQPFFAYFNNTQSHEGHIHDITRTAKNKRKPSLHDPAKVKLPKYHPDCEAMRLEWAAYYNSITVVDSIAGKRLAELAEAGLEDNTIVFYFADHGGGLARNKRWPNNAGLQVPVVVYFPEKWKHLAPKEYKAGGRSDRLISFVDFAPTMLSIAGIEPPKWMQGHPFAGDYQTEEQPLVYGFRGRMDERSDLVRSVSNGRYVYLRNYMPQFSQGQRLESQIRLPFSSTAAWKKLYDQGKLNKAQSLFWDTPKAPEELYDLKNDPDEVNNLAKSKAHQDILKKMRKAQQDYALAIRDVGFIPEHERFNTNMAPYDFGHNEKLYPFERIFSTAEIASFMNPDDVCELQKRMTDENIIVRYWATMGMMMHGKKAVSKSKKALKKALSDTSDDVKIAAAWALVKYGDDPETSKEALVLLSELAQRKDNVFVVMSALTALDDCGIKTASLKHEFANWSTTPEAPNKRYAAYPQRLMKSILLRYGIPVKNVK</sequence>
<protein>
    <submittedName>
        <fullName evidence="5">Arylsulfatase A-like enzyme</fullName>
    </submittedName>
</protein>
<feature type="signal peptide" evidence="3">
    <location>
        <begin position="1"/>
        <end position="18"/>
    </location>
</feature>
<dbReference type="InterPro" id="IPR016024">
    <property type="entry name" value="ARM-type_fold"/>
</dbReference>
<name>A0A4R8ME40_9FLAO</name>
<evidence type="ECO:0000259" key="4">
    <source>
        <dbReference type="Pfam" id="PF00884"/>
    </source>
</evidence>
<dbReference type="InterPro" id="IPR017850">
    <property type="entry name" value="Alkaline_phosphatase_core_sf"/>
</dbReference>
<dbReference type="AlphaFoldDB" id="A0A4R8ME40"/>
<organism evidence="5 6">
    <name type="scientific">Algibacter lectus</name>
    <dbReference type="NCBI Taxonomy" id="221126"/>
    <lineage>
        <taxon>Bacteria</taxon>
        <taxon>Pseudomonadati</taxon>
        <taxon>Bacteroidota</taxon>
        <taxon>Flavobacteriia</taxon>
        <taxon>Flavobacteriales</taxon>
        <taxon>Flavobacteriaceae</taxon>
        <taxon>Algibacter</taxon>
    </lineage>
</organism>
<comment type="similarity">
    <text evidence="1">Belongs to the sulfatase family.</text>
</comment>
<feature type="domain" description="Sulfatase N-terminal" evidence="4">
    <location>
        <begin position="28"/>
        <end position="120"/>
    </location>
</feature>
<dbReference type="CDD" id="cd16027">
    <property type="entry name" value="SGSH"/>
    <property type="match status" value="1"/>
</dbReference>
<dbReference type="PANTHER" id="PTHR42693">
    <property type="entry name" value="ARYLSULFATASE FAMILY MEMBER"/>
    <property type="match status" value="1"/>
</dbReference>
<dbReference type="SUPFAM" id="SSF48371">
    <property type="entry name" value="ARM repeat"/>
    <property type="match status" value="1"/>
</dbReference>
<dbReference type="InterPro" id="IPR011989">
    <property type="entry name" value="ARM-like"/>
</dbReference>
<dbReference type="Gene3D" id="1.25.10.10">
    <property type="entry name" value="Leucine-rich Repeat Variant"/>
    <property type="match status" value="1"/>
</dbReference>
<dbReference type="RefSeq" id="WP_133966314.1">
    <property type="nucleotide sequence ID" value="NZ_SORL01000007.1"/>
</dbReference>
<dbReference type="SUPFAM" id="SSF53649">
    <property type="entry name" value="Alkaline phosphatase-like"/>
    <property type="match status" value="1"/>
</dbReference>
<dbReference type="InterPro" id="IPR000917">
    <property type="entry name" value="Sulfatase_N"/>
</dbReference>
<evidence type="ECO:0000256" key="2">
    <source>
        <dbReference type="ARBA" id="ARBA00022801"/>
    </source>
</evidence>
<keyword evidence="2" id="KW-0378">Hydrolase</keyword>
<evidence type="ECO:0000313" key="5">
    <source>
        <dbReference type="EMBL" id="TDY64100.1"/>
    </source>
</evidence>
<feature type="chain" id="PRO_5020546387" evidence="3">
    <location>
        <begin position="19"/>
        <end position="635"/>
    </location>
</feature>
<dbReference type="InterPro" id="IPR050738">
    <property type="entry name" value="Sulfatase"/>
</dbReference>
<dbReference type="Pfam" id="PF00884">
    <property type="entry name" value="Sulfatase"/>
    <property type="match status" value="2"/>
</dbReference>
<keyword evidence="6" id="KW-1185">Reference proteome</keyword>
<gene>
    <name evidence="5" type="ORF">DFQ06_1003</name>
</gene>
<evidence type="ECO:0000313" key="6">
    <source>
        <dbReference type="Proteomes" id="UP000294824"/>
    </source>
</evidence>
<comment type="caution">
    <text evidence="5">The sequence shown here is derived from an EMBL/GenBank/DDBJ whole genome shotgun (WGS) entry which is preliminary data.</text>
</comment>
<dbReference type="Pfam" id="PF13646">
    <property type="entry name" value="HEAT_2"/>
    <property type="match status" value="1"/>
</dbReference>
<evidence type="ECO:0000256" key="1">
    <source>
        <dbReference type="ARBA" id="ARBA00008779"/>
    </source>
</evidence>
<evidence type="ECO:0000256" key="3">
    <source>
        <dbReference type="SAM" id="SignalP"/>
    </source>
</evidence>
<proteinExistence type="inferred from homology"/>
<accession>A0A4R8ME40</accession>
<feature type="domain" description="Sulfatase N-terminal" evidence="4">
    <location>
        <begin position="141"/>
        <end position="305"/>
    </location>
</feature>